<dbReference type="EC" id="3.2.1.58" evidence="6"/>
<dbReference type="GO" id="GO:0005576">
    <property type="term" value="C:extracellular region"/>
    <property type="evidence" value="ECO:0007669"/>
    <property type="project" value="TreeGrafter"/>
</dbReference>
<protein>
    <recommendedName>
        <fullName evidence="6">glucan 1,3-beta-glucosidase</fullName>
        <ecNumber evidence="6">3.2.1.58</ecNumber>
    </recommendedName>
</protein>
<organism evidence="10 11">
    <name type="scientific">Lecanosticta acicola</name>
    <dbReference type="NCBI Taxonomy" id="111012"/>
    <lineage>
        <taxon>Eukaryota</taxon>
        <taxon>Fungi</taxon>
        <taxon>Dikarya</taxon>
        <taxon>Ascomycota</taxon>
        <taxon>Pezizomycotina</taxon>
        <taxon>Dothideomycetes</taxon>
        <taxon>Dothideomycetidae</taxon>
        <taxon>Mycosphaerellales</taxon>
        <taxon>Mycosphaerellaceae</taxon>
        <taxon>Lecanosticta</taxon>
    </lineage>
</organism>
<evidence type="ECO:0000259" key="9">
    <source>
        <dbReference type="Pfam" id="PF00150"/>
    </source>
</evidence>
<comment type="caution">
    <text evidence="10">The sequence shown here is derived from an EMBL/GenBank/DDBJ whole genome shotgun (WGS) entry which is preliminary data.</text>
</comment>
<dbReference type="GO" id="GO:0004338">
    <property type="term" value="F:glucan exo-1,3-beta-glucosidase activity"/>
    <property type="evidence" value="ECO:0007669"/>
    <property type="project" value="UniProtKB-EC"/>
</dbReference>
<evidence type="ECO:0000313" key="10">
    <source>
        <dbReference type="EMBL" id="CAK3759692.1"/>
    </source>
</evidence>
<dbReference type="Gene3D" id="3.20.20.80">
    <property type="entry name" value="Glycosidases"/>
    <property type="match status" value="1"/>
</dbReference>
<evidence type="ECO:0000256" key="8">
    <source>
        <dbReference type="SAM" id="SignalP"/>
    </source>
</evidence>
<keyword evidence="11" id="KW-1185">Reference proteome</keyword>
<evidence type="ECO:0000256" key="7">
    <source>
        <dbReference type="RuleBase" id="RU361153"/>
    </source>
</evidence>
<dbReference type="InterPro" id="IPR050386">
    <property type="entry name" value="Glycosyl_hydrolase_5"/>
</dbReference>
<evidence type="ECO:0000256" key="1">
    <source>
        <dbReference type="ARBA" id="ARBA00005641"/>
    </source>
</evidence>
<evidence type="ECO:0000256" key="5">
    <source>
        <dbReference type="ARBA" id="ARBA00036824"/>
    </source>
</evidence>
<evidence type="ECO:0000313" key="11">
    <source>
        <dbReference type="Proteomes" id="UP001296104"/>
    </source>
</evidence>
<comment type="catalytic activity">
    <reaction evidence="5">
        <text>Successive hydrolysis of beta-D-glucose units from the non-reducing ends of (1-&gt;3)-beta-D-glucans, releasing alpha-glucose.</text>
        <dbReference type="EC" id="3.2.1.58"/>
    </reaction>
</comment>
<keyword evidence="2 7" id="KW-0378">Hydrolase</keyword>
<evidence type="ECO:0000256" key="4">
    <source>
        <dbReference type="ARBA" id="ARBA00023316"/>
    </source>
</evidence>
<evidence type="ECO:0000256" key="2">
    <source>
        <dbReference type="ARBA" id="ARBA00022801"/>
    </source>
</evidence>
<keyword evidence="3 7" id="KW-0326">Glycosidase</keyword>
<keyword evidence="4" id="KW-0961">Cell wall biogenesis/degradation</keyword>
<proteinExistence type="inferred from homology"/>
<comment type="similarity">
    <text evidence="1 7">Belongs to the glycosyl hydrolase 5 (cellulase A) family.</text>
</comment>
<accession>A0AAI8W0X4</accession>
<name>A0AAI8W0X4_9PEZI</name>
<gene>
    <name evidence="10" type="ORF">LECACI_7A000284</name>
</gene>
<evidence type="ECO:0000256" key="6">
    <source>
        <dbReference type="ARBA" id="ARBA00038929"/>
    </source>
</evidence>
<dbReference type="PANTHER" id="PTHR31297">
    <property type="entry name" value="GLUCAN ENDO-1,6-BETA-GLUCOSIDASE B"/>
    <property type="match status" value="1"/>
</dbReference>
<dbReference type="Proteomes" id="UP001296104">
    <property type="component" value="Unassembled WGS sequence"/>
</dbReference>
<dbReference type="GO" id="GO:0071555">
    <property type="term" value="P:cell wall organization"/>
    <property type="evidence" value="ECO:0007669"/>
    <property type="project" value="UniProtKB-KW"/>
</dbReference>
<dbReference type="InterPro" id="IPR001547">
    <property type="entry name" value="Glyco_hydro_5"/>
</dbReference>
<dbReference type="InterPro" id="IPR017853">
    <property type="entry name" value="GH"/>
</dbReference>
<dbReference type="GO" id="GO:0009986">
    <property type="term" value="C:cell surface"/>
    <property type="evidence" value="ECO:0007669"/>
    <property type="project" value="TreeGrafter"/>
</dbReference>
<dbReference type="PANTHER" id="PTHR31297:SF8">
    <property type="entry name" value="GLYCOSIDE HYDROLASE FAMILY 5 DOMAIN-CONTAINING PROTEIN"/>
    <property type="match status" value="1"/>
</dbReference>
<feature type="domain" description="Glycoside hydrolase family 5" evidence="9">
    <location>
        <begin position="97"/>
        <end position="317"/>
    </location>
</feature>
<dbReference type="GO" id="GO:0009251">
    <property type="term" value="P:glucan catabolic process"/>
    <property type="evidence" value="ECO:0007669"/>
    <property type="project" value="TreeGrafter"/>
</dbReference>
<dbReference type="SUPFAM" id="SSF51445">
    <property type="entry name" value="(Trans)glycosidases"/>
    <property type="match status" value="1"/>
</dbReference>
<sequence length="421" mass="47532">MLFTKAFTALCAASFASAAPNVIHRAPSGFNWGNEIIRGCNIGGWLVLEPWIKPSIFQQFPDSKGIVDEYTLTQSLGAEQAYQQVLKKHWETWVRWEDFKKIKDSGFNAVRIPVGFWAYDNTGTPYSKGAAPFIDAAIDWARSLGLKVMIDLHGAPGSQNCFDNSGQRCDKVEWTTGDTVKRTLNVLYTLQKKYGDAKYDDVMMGIELLNEPLTPELDLDVVKQFYRDGFGQQRTVSQSRVVVLQDGFQNTNTYNGFLTPSDHNAQNVALDHHEYQVFENDVVSKTPQEHVQYICENAYVYNGADKWTFIGEWTGAMTDCAYALNGYGKGARYDGSLPGSQYVGSCAGKNDIESWSPQMREDTRRYIEGQMEAFEKYTQGWFWWNFKTEGGKAPEWDAFALIDAGIFPQPLTSRKYGTICS</sequence>
<feature type="chain" id="PRO_5042549250" description="glucan 1,3-beta-glucosidase" evidence="8">
    <location>
        <begin position="19"/>
        <end position="421"/>
    </location>
</feature>
<dbReference type="Pfam" id="PF00150">
    <property type="entry name" value="Cellulase"/>
    <property type="match status" value="1"/>
</dbReference>
<dbReference type="FunFam" id="3.20.20.80:FF:000033">
    <property type="entry name" value="Glucan 1,3-beta-glucosidase A"/>
    <property type="match status" value="1"/>
</dbReference>
<feature type="signal peptide" evidence="8">
    <location>
        <begin position="1"/>
        <end position="18"/>
    </location>
</feature>
<evidence type="ECO:0000256" key="3">
    <source>
        <dbReference type="ARBA" id="ARBA00023295"/>
    </source>
</evidence>
<keyword evidence="8" id="KW-0732">Signal</keyword>
<reference evidence="10" key="1">
    <citation type="submission" date="2023-11" db="EMBL/GenBank/DDBJ databases">
        <authorList>
            <person name="Alioto T."/>
            <person name="Alioto T."/>
            <person name="Gomez Garrido J."/>
        </authorList>
    </citation>
    <scope>NUCLEOTIDE SEQUENCE</scope>
</reference>
<dbReference type="AlphaFoldDB" id="A0AAI8W0X4"/>
<dbReference type="EMBL" id="CAVMBE010000001">
    <property type="protein sequence ID" value="CAK3759692.1"/>
    <property type="molecule type" value="Genomic_DNA"/>
</dbReference>